<dbReference type="GO" id="GO:0046872">
    <property type="term" value="F:metal ion binding"/>
    <property type="evidence" value="ECO:0007669"/>
    <property type="project" value="UniProtKB-KW"/>
</dbReference>
<evidence type="ECO:0000256" key="8">
    <source>
        <dbReference type="ARBA" id="ARBA00022723"/>
    </source>
</evidence>
<evidence type="ECO:0000256" key="1">
    <source>
        <dbReference type="ARBA" id="ARBA00004236"/>
    </source>
</evidence>
<keyword evidence="4" id="KW-1003">Cell membrane</keyword>
<dbReference type="Gene3D" id="1.10.238.10">
    <property type="entry name" value="EF-hand"/>
    <property type="match status" value="1"/>
</dbReference>
<reference evidence="13" key="1">
    <citation type="submission" date="2025-08" db="UniProtKB">
        <authorList>
            <consortium name="Ensembl"/>
        </authorList>
    </citation>
    <scope>IDENTIFICATION</scope>
</reference>
<keyword evidence="3" id="KW-0813">Transport</keyword>
<keyword evidence="8" id="KW-0479">Metal-binding</keyword>
<proteinExistence type="predicted"/>
<reference evidence="13" key="2">
    <citation type="submission" date="2025-09" db="UniProtKB">
        <authorList>
            <consortium name="Ensembl"/>
        </authorList>
    </citation>
    <scope>IDENTIFICATION</scope>
</reference>
<evidence type="ECO:0000313" key="14">
    <source>
        <dbReference type="Proteomes" id="UP000264840"/>
    </source>
</evidence>
<dbReference type="Proteomes" id="UP000264840">
    <property type="component" value="Unplaced"/>
</dbReference>
<dbReference type="GO" id="GO:0005737">
    <property type="term" value="C:cytoplasm"/>
    <property type="evidence" value="ECO:0007669"/>
    <property type="project" value="UniProtKB-SubCell"/>
</dbReference>
<dbReference type="SUPFAM" id="SSF47473">
    <property type="entry name" value="EF-hand"/>
    <property type="match status" value="1"/>
</dbReference>
<evidence type="ECO:0000256" key="4">
    <source>
        <dbReference type="ARBA" id="ARBA00022475"/>
    </source>
</evidence>
<comment type="subcellular location">
    <subcellularLocation>
        <location evidence="1">Cell membrane</location>
    </subcellularLocation>
    <subcellularLocation>
        <location evidence="2">Cytoplasm</location>
    </subcellularLocation>
</comment>
<dbReference type="PANTHER" id="PTHR46002">
    <property type="entry name" value="EG:114D9.1 PROTEIN-RELATED"/>
    <property type="match status" value="1"/>
</dbReference>
<keyword evidence="12" id="KW-0449">Lipoprotein</keyword>
<evidence type="ECO:0000256" key="10">
    <source>
        <dbReference type="ARBA" id="ARBA00022837"/>
    </source>
</evidence>
<dbReference type="AlphaFoldDB" id="A0A3Q2X0E7"/>
<evidence type="ECO:0000256" key="5">
    <source>
        <dbReference type="ARBA" id="ARBA00022490"/>
    </source>
</evidence>
<evidence type="ECO:0000256" key="3">
    <source>
        <dbReference type="ARBA" id="ARBA00022448"/>
    </source>
</evidence>
<evidence type="ECO:0000256" key="12">
    <source>
        <dbReference type="ARBA" id="ARBA00023288"/>
    </source>
</evidence>
<keyword evidence="7" id="KW-0519">Myristate</keyword>
<evidence type="ECO:0000313" key="13">
    <source>
        <dbReference type="Ensembl" id="ENSHBUP00000031921.1"/>
    </source>
</evidence>
<dbReference type="STRING" id="8153.ENSHBUP00000031921"/>
<dbReference type="InterPro" id="IPR051875">
    <property type="entry name" value="Calcineurin_B_homologous"/>
</dbReference>
<evidence type="ECO:0000256" key="11">
    <source>
        <dbReference type="ARBA" id="ARBA00023136"/>
    </source>
</evidence>
<dbReference type="InterPro" id="IPR011992">
    <property type="entry name" value="EF-hand-dom_pair"/>
</dbReference>
<organism evidence="13 14">
    <name type="scientific">Haplochromis burtoni</name>
    <name type="common">Burton's mouthbrooder</name>
    <name type="synonym">Chromis burtoni</name>
    <dbReference type="NCBI Taxonomy" id="8153"/>
    <lineage>
        <taxon>Eukaryota</taxon>
        <taxon>Metazoa</taxon>
        <taxon>Chordata</taxon>
        <taxon>Craniata</taxon>
        <taxon>Vertebrata</taxon>
        <taxon>Euteleostomi</taxon>
        <taxon>Actinopterygii</taxon>
        <taxon>Neopterygii</taxon>
        <taxon>Teleostei</taxon>
        <taxon>Neoteleostei</taxon>
        <taxon>Acanthomorphata</taxon>
        <taxon>Ovalentaria</taxon>
        <taxon>Cichlomorphae</taxon>
        <taxon>Cichliformes</taxon>
        <taxon>Cichlidae</taxon>
        <taxon>African cichlids</taxon>
        <taxon>Pseudocrenilabrinae</taxon>
        <taxon>Haplochromini</taxon>
        <taxon>Haplochromis</taxon>
    </lineage>
</organism>
<dbReference type="Ensembl" id="ENSHBUT00000024387.1">
    <property type="protein sequence ID" value="ENSHBUP00000031921.1"/>
    <property type="gene ID" value="ENSHBUG00000017908.1"/>
</dbReference>
<dbReference type="GeneTree" id="ENSGT00940000154629"/>
<evidence type="ECO:0000256" key="6">
    <source>
        <dbReference type="ARBA" id="ARBA00022553"/>
    </source>
</evidence>
<dbReference type="GO" id="GO:0005886">
    <property type="term" value="C:plasma membrane"/>
    <property type="evidence" value="ECO:0007669"/>
    <property type="project" value="UniProtKB-SubCell"/>
</dbReference>
<accession>A0A3Q2X0E7</accession>
<evidence type="ECO:0000256" key="2">
    <source>
        <dbReference type="ARBA" id="ARBA00004496"/>
    </source>
</evidence>
<keyword evidence="9" id="KW-0677">Repeat</keyword>
<keyword evidence="5" id="KW-0963">Cytoplasm</keyword>
<keyword evidence="11" id="KW-0472">Membrane</keyword>
<evidence type="ECO:0000256" key="9">
    <source>
        <dbReference type="ARBA" id="ARBA00022737"/>
    </source>
</evidence>
<evidence type="ECO:0000256" key="7">
    <source>
        <dbReference type="ARBA" id="ARBA00022707"/>
    </source>
</evidence>
<keyword evidence="14" id="KW-1185">Reference proteome</keyword>
<sequence>MGSSSSSRNKIPNAQELMHQTGFSSAHLLRLHDRFESLDRDNRGYLSPDDFEVLGGLAMNPIGGRIIEAFFSSGQDTVDFSSFVRILAHFRPTDRNRNKEGTQQELPSSRTRKLKCESRSLCSVFYFIFAYNKENNVEAAQLPFSCTIWTEMGRFPERSFFRSVSTSLRVFISFIADKFIVPSHAQRLSCAVCLWCVGLSVRSSLFAQITHLQPGRRSSYSHLAKIRGFCMAAEWREVREEFLFS</sequence>
<protein>
    <submittedName>
        <fullName evidence="13">Calcineurin-like EF-hand protein 2</fullName>
    </submittedName>
</protein>
<keyword evidence="6" id="KW-0597">Phosphoprotein</keyword>
<keyword evidence="10" id="KW-0106">Calcium</keyword>
<name>A0A3Q2X0E7_HAPBU</name>